<evidence type="ECO:0000256" key="1">
    <source>
        <dbReference type="SAM" id="MobiDB-lite"/>
    </source>
</evidence>
<organism evidence="2 3">
    <name type="scientific">Nocardia amamiensis</name>
    <dbReference type="NCBI Taxonomy" id="404578"/>
    <lineage>
        <taxon>Bacteria</taxon>
        <taxon>Bacillati</taxon>
        <taxon>Actinomycetota</taxon>
        <taxon>Actinomycetes</taxon>
        <taxon>Mycobacteriales</taxon>
        <taxon>Nocardiaceae</taxon>
        <taxon>Nocardia</taxon>
    </lineage>
</organism>
<dbReference type="Proteomes" id="UP000702209">
    <property type="component" value="Unassembled WGS sequence"/>
</dbReference>
<dbReference type="InterPro" id="IPR011990">
    <property type="entry name" value="TPR-like_helical_dom_sf"/>
</dbReference>
<dbReference type="RefSeq" id="WP_195129549.1">
    <property type="nucleotide sequence ID" value="NZ_JADLQX010000007.1"/>
</dbReference>
<sequence>MIIYRWTGVETKALREAMHLGVEKFAARTGIGARTIGNWEVQGASAQLRPSSQELLAKALTEAPPEVIARFERALADIRSPRDQPDPGLPPTVTLANDTPGRLVPVTSGGAGETDQVWVRARTAAGEVVLVSLPRRTVVAGFGVSALAAAVGVKPAAALANASQIDHATHFRTLRLSLIDSDNLYGGPGVIPLIEQNLEIMNELRRAGIGDATEMQRMRVLYAEFAAWLHQDARNWGRAQHWTDRALTWSHQLGDDYCIAATLIRKAQIANDMHDGAEAMELAEAAERAAPPRTRFAAVAATFAGYAAALAGDRAASERAFDRARALAEDADVDPSWGFFLDDTYIDVHQAHGRAALGDYRAAIDQFGRAINGMQSGYTRDQAVYMSRRALAYARMGEAEPAATLGLAAMQVGVSTGSERVLHNVRAVDQLLSARSLPEVAEFRAAAERWAVVPS</sequence>
<accession>A0ABS0CNM7</accession>
<dbReference type="CDD" id="cd00093">
    <property type="entry name" value="HTH_XRE"/>
    <property type="match status" value="1"/>
</dbReference>
<dbReference type="Gene3D" id="1.10.260.40">
    <property type="entry name" value="lambda repressor-like DNA-binding domains"/>
    <property type="match status" value="1"/>
</dbReference>
<dbReference type="SUPFAM" id="SSF48452">
    <property type="entry name" value="TPR-like"/>
    <property type="match status" value="1"/>
</dbReference>
<evidence type="ECO:0000313" key="2">
    <source>
        <dbReference type="EMBL" id="MBF6298240.1"/>
    </source>
</evidence>
<dbReference type="EMBL" id="JADLQX010000007">
    <property type="protein sequence ID" value="MBF6298240.1"/>
    <property type="molecule type" value="Genomic_DNA"/>
</dbReference>
<reference evidence="2 3" key="1">
    <citation type="submission" date="2020-10" db="EMBL/GenBank/DDBJ databases">
        <title>Identification of Nocardia species via Next-generation sequencing and recognition of intraspecies genetic diversity.</title>
        <authorList>
            <person name="Li P."/>
            <person name="Li P."/>
            <person name="Lu B."/>
        </authorList>
    </citation>
    <scope>NUCLEOTIDE SEQUENCE [LARGE SCALE GENOMIC DNA]</scope>
    <source>
        <strain evidence="2 3">BJ06-0157</strain>
    </source>
</reference>
<evidence type="ECO:0000313" key="3">
    <source>
        <dbReference type="Proteomes" id="UP000702209"/>
    </source>
</evidence>
<keyword evidence="3" id="KW-1185">Reference proteome</keyword>
<proteinExistence type="predicted"/>
<dbReference type="GO" id="GO:0003677">
    <property type="term" value="F:DNA binding"/>
    <property type="evidence" value="ECO:0007669"/>
    <property type="project" value="UniProtKB-KW"/>
</dbReference>
<dbReference type="InterPro" id="IPR010982">
    <property type="entry name" value="Lambda_DNA-bd_dom_sf"/>
</dbReference>
<protein>
    <submittedName>
        <fullName evidence="2">DNA-binding protein</fullName>
    </submittedName>
</protein>
<name>A0ABS0CNM7_9NOCA</name>
<gene>
    <name evidence="2" type="ORF">IU459_11880</name>
</gene>
<feature type="region of interest" description="Disordered" evidence="1">
    <location>
        <begin position="79"/>
        <end position="102"/>
    </location>
</feature>
<comment type="caution">
    <text evidence="2">The sequence shown here is derived from an EMBL/GenBank/DDBJ whole genome shotgun (WGS) entry which is preliminary data.</text>
</comment>
<dbReference type="InterPro" id="IPR001387">
    <property type="entry name" value="Cro/C1-type_HTH"/>
</dbReference>
<keyword evidence="2" id="KW-0238">DNA-binding</keyword>